<reference evidence="2 3" key="1">
    <citation type="submission" date="2016-11" db="EMBL/GenBank/DDBJ databases">
        <title>Trade-off between light-utilization and light-protection in marine flavobacteria.</title>
        <authorList>
            <person name="Kumagai Y."/>
        </authorList>
    </citation>
    <scope>NUCLEOTIDE SEQUENCE [LARGE SCALE GENOMIC DNA]</scope>
    <source>
        <strain evidence="2 3">NBRC 107125</strain>
    </source>
</reference>
<organism evidence="2 3">
    <name type="scientific">Oceanicoccus sagamiensis</name>
    <dbReference type="NCBI Taxonomy" id="716816"/>
    <lineage>
        <taxon>Bacteria</taxon>
        <taxon>Pseudomonadati</taxon>
        <taxon>Pseudomonadota</taxon>
        <taxon>Gammaproteobacteria</taxon>
        <taxon>Cellvibrionales</taxon>
        <taxon>Spongiibacteraceae</taxon>
        <taxon>Oceanicoccus</taxon>
    </lineage>
</organism>
<dbReference type="PANTHER" id="PTHR12461">
    <property type="entry name" value="HYPOXIA-INDUCIBLE FACTOR 1 ALPHA INHIBITOR-RELATED"/>
    <property type="match status" value="1"/>
</dbReference>
<protein>
    <recommendedName>
        <fullName evidence="1">JmjC domain-containing protein</fullName>
    </recommendedName>
</protein>
<dbReference type="PROSITE" id="PS51184">
    <property type="entry name" value="JMJC"/>
    <property type="match status" value="1"/>
</dbReference>
<evidence type="ECO:0000313" key="2">
    <source>
        <dbReference type="EMBL" id="ARN74285.1"/>
    </source>
</evidence>
<name>A0A1X9NEG7_9GAMM</name>
<dbReference type="Pfam" id="PF08007">
    <property type="entry name" value="JmjC_2"/>
    <property type="match status" value="1"/>
</dbReference>
<dbReference type="EMBL" id="CP019343">
    <property type="protein sequence ID" value="ARN74285.1"/>
    <property type="molecule type" value="Genomic_DNA"/>
</dbReference>
<dbReference type="KEGG" id="osg:BST96_09215"/>
<dbReference type="AlphaFoldDB" id="A0A1X9NEG7"/>
<gene>
    <name evidence="2" type="ORF">BST96_09215</name>
</gene>
<dbReference type="SUPFAM" id="SSF51197">
    <property type="entry name" value="Clavaminate synthase-like"/>
    <property type="match status" value="1"/>
</dbReference>
<feature type="domain" description="JmjC" evidence="1">
    <location>
        <begin position="101"/>
        <end position="237"/>
    </location>
</feature>
<evidence type="ECO:0000313" key="3">
    <source>
        <dbReference type="Proteomes" id="UP000193450"/>
    </source>
</evidence>
<keyword evidence="3" id="KW-1185">Reference proteome</keyword>
<dbReference type="Gene3D" id="2.60.120.650">
    <property type="entry name" value="Cupin"/>
    <property type="match status" value="1"/>
</dbReference>
<proteinExistence type="predicted"/>
<evidence type="ECO:0000259" key="1">
    <source>
        <dbReference type="PROSITE" id="PS51184"/>
    </source>
</evidence>
<dbReference type="InterPro" id="IPR003347">
    <property type="entry name" value="JmjC_dom"/>
</dbReference>
<dbReference type="Proteomes" id="UP000193450">
    <property type="component" value="Chromosome"/>
</dbReference>
<dbReference type="PANTHER" id="PTHR12461:SF105">
    <property type="entry name" value="HYPOXIA-INDUCIBLE FACTOR 1-ALPHA INHIBITOR"/>
    <property type="match status" value="1"/>
</dbReference>
<sequence length="320" mass="35900">MSLTPKVMKLPKEFNKIKDPVQWALHTFQLNIKHSTLQITHPSSDKENNSEGEISHINSDHPGAFTTFANGVNYGNPVHGRLELINIIAGQGKAKDGAQLVYKPLQKGLVPVLEKLHPLGYFVRASLWLSSGNHRYSAHCDAGDGLLFHLSGRKTVRVWPTPKALQQSALFDFSNLEERMAEDYIDFNLKPGQVLFIPSGAAHEVWAKGEDPAVSVSFHSGSTYPILHLCDSLNQSKDKDIFSLPEKFQGTRKKTTTFFEPSRFIPKGYEAPEDIPQSLQDMLKETLIAKDINEQELDAALNQWWQETMANKSYPGDFIT</sequence>
<accession>A0A1X9NEG7</accession>